<dbReference type="eggNOG" id="COG5468">
    <property type="taxonomic scope" value="Bacteria"/>
</dbReference>
<dbReference type="EMBL" id="AMGO01000036">
    <property type="protein sequence ID" value="EKE44284.1"/>
    <property type="molecule type" value="Genomic_DNA"/>
</dbReference>
<sequence>MWSSDRRAILLGLLALPACGFTPVYGPGGVAEGLRGQIAVAPPRDEPGYAFVRQLEDRLGRPADARYDLTSDIRLDRQGLGITTDQETTRFQIDGEATYRLADRATGAIVASGEVSNFTAYSAPVVAPGRASIAGNTVSVQVAEADAVERLMTILADQLVARLLATAADWRR</sequence>
<comment type="caution">
    <text evidence="1">The sequence shown here is derived from an EMBL/GenBank/DDBJ whole genome shotgun (WGS) entry which is preliminary data.</text>
</comment>
<accession>K2HN57</accession>
<dbReference type="GO" id="GO:0043165">
    <property type="term" value="P:Gram-negative-bacterium-type cell outer membrane assembly"/>
    <property type="evidence" value="ECO:0007669"/>
    <property type="project" value="InterPro"/>
</dbReference>
<protein>
    <submittedName>
        <fullName evidence="1">Secreted periplasmic protein</fullName>
    </submittedName>
</protein>
<dbReference type="PATRIC" id="fig|1231392.3.peg.1810"/>
<organism evidence="1 2">
    <name type="scientific">Oceaniovalibus guishaninsula JLT2003</name>
    <dbReference type="NCBI Taxonomy" id="1231392"/>
    <lineage>
        <taxon>Bacteria</taxon>
        <taxon>Pseudomonadati</taxon>
        <taxon>Pseudomonadota</taxon>
        <taxon>Alphaproteobacteria</taxon>
        <taxon>Rhodobacterales</taxon>
        <taxon>Roseobacteraceae</taxon>
        <taxon>Oceaniovalibus</taxon>
    </lineage>
</organism>
<dbReference type="Pfam" id="PF04390">
    <property type="entry name" value="LptE"/>
    <property type="match status" value="1"/>
</dbReference>
<gene>
    <name evidence="1" type="ORF">OCGS_1800</name>
</gene>
<dbReference type="OrthoDB" id="7629596at2"/>
<dbReference type="Gene3D" id="3.30.160.150">
    <property type="entry name" value="Lipoprotein like domain"/>
    <property type="match status" value="1"/>
</dbReference>
<dbReference type="GO" id="GO:0019867">
    <property type="term" value="C:outer membrane"/>
    <property type="evidence" value="ECO:0007669"/>
    <property type="project" value="InterPro"/>
</dbReference>
<dbReference type="AlphaFoldDB" id="K2HN57"/>
<evidence type="ECO:0000313" key="2">
    <source>
        <dbReference type="Proteomes" id="UP000006765"/>
    </source>
</evidence>
<name>K2HN57_9RHOB</name>
<dbReference type="STRING" id="1231392.OCGS_1800"/>
<dbReference type="Proteomes" id="UP000006765">
    <property type="component" value="Unassembled WGS sequence"/>
</dbReference>
<proteinExistence type="predicted"/>
<reference evidence="1 2" key="1">
    <citation type="journal article" date="2012" name="J. Bacteriol.">
        <title>Draft Genome Sequence of Oceaniovalibus guishaninsula JLT2003T.</title>
        <authorList>
            <person name="Tang K."/>
            <person name="Liu K."/>
            <person name="Jiao N."/>
        </authorList>
    </citation>
    <scope>NUCLEOTIDE SEQUENCE [LARGE SCALE GENOMIC DNA]</scope>
    <source>
        <strain evidence="1 2">JLT2003</strain>
    </source>
</reference>
<dbReference type="RefSeq" id="WP_007426952.1">
    <property type="nucleotide sequence ID" value="NZ_AMGO01000036.1"/>
</dbReference>
<evidence type="ECO:0000313" key="1">
    <source>
        <dbReference type="EMBL" id="EKE44284.1"/>
    </source>
</evidence>
<dbReference type="InterPro" id="IPR007485">
    <property type="entry name" value="LPS_assembly_LptE"/>
</dbReference>
<keyword evidence="2" id="KW-1185">Reference proteome</keyword>